<reference evidence="1" key="1">
    <citation type="submission" date="2020-02" db="EMBL/GenBank/DDBJ databases">
        <authorList>
            <person name="Meier V. D."/>
        </authorList>
    </citation>
    <scope>NUCLEOTIDE SEQUENCE</scope>
    <source>
        <strain evidence="1">AVDCRST_MAG40</strain>
    </source>
</reference>
<proteinExistence type="predicted"/>
<protein>
    <submittedName>
        <fullName evidence="1">Uncharacterized protein</fullName>
    </submittedName>
</protein>
<sequence length="31" mass="3474">MQRPVAVFAPQPGQQYGVAQVQGWEGNNLFR</sequence>
<evidence type="ECO:0000313" key="1">
    <source>
        <dbReference type="EMBL" id="CAA9358629.1"/>
    </source>
</evidence>
<gene>
    <name evidence="1" type="ORF">AVDCRST_MAG40-3337</name>
</gene>
<organism evidence="1">
    <name type="scientific">uncultured Gemmatimonadaceae bacterium</name>
    <dbReference type="NCBI Taxonomy" id="246130"/>
    <lineage>
        <taxon>Bacteria</taxon>
        <taxon>Pseudomonadati</taxon>
        <taxon>Gemmatimonadota</taxon>
        <taxon>Gemmatimonadia</taxon>
        <taxon>Gemmatimonadales</taxon>
        <taxon>Gemmatimonadaceae</taxon>
        <taxon>environmental samples</taxon>
    </lineage>
</organism>
<feature type="non-terminal residue" evidence="1">
    <location>
        <position position="31"/>
    </location>
</feature>
<accession>A0A6J4MFH0</accession>
<dbReference type="EMBL" id="CADCTX010000920">
    <property type="protein sequence ID" value="CAA9358629.1"/>
    <property type="molecule type" value="Genomic_DNA"/>
</dbReference>
<dbReference type="AlphaFoldDB" id="A0A6J4MFH0"/>
<name>A0A6J4MFH0_9BACT</name>